<comment type="caution">
    <text evidence="1">The sequence shown here is derived from an EMBL/GenBank/DDBJ whole genome shotgun (WGS) entry which is preliminary data.</text>
</comment>
<dbReference type="AlphaFoldDB" id="A0AAE1B988"/>
<sequence>MKQISIQINRQTGQQTDRLFILLTDRLQYELIGERLDPLTHKKIPHHTQIIEKEYNYFKRGNQIRAEVCPSFVTRSPRCSGSVCCHHSVLPVLPKSVGPTRGNKDKTFSHKAGHRWKQSSQTLIVFYSDAKAGSTYRKYHLTRLAIQSVSTATRFQARTFWSHRLAGAHCIQEHPSSTETDRENNSHVPPHGCQTAIMPDHTRPAMASYWCPECERPGAVYLLYQSGQYNRPEARHGHGEISLITLANH</sequence>
<dbReference type="Proteomes" id="UP001283361">
    <property type="component" value="Unassembled WGS sequence"/>
</dbReference>
<accession>A0AAE1B988</accession>
<gene>
    <name evidence="1" type="ORF">RRG08_064607</name>
</gene>
<evidence type="ECO:0000313" key="2">
    <source>
        <dbReference type="Proteomes" id="UP001283361"/>
    </source>
</evidence>
<organism evidence="1 2">
    <name type="scientific">Elysia crispata</name>
    <name type="common">lettuce slug</name>
    <dbReference type="NCBI Taxonomy" id="231223"/>
    <lineage>
        <taxon>Eukaryota</taxon>
        <taxon>Metazoa</taxon>
        <taxon>Spiralia</taxon>
        <taxon>Lophotrochozoa</taxon>
        <taxon>Mollusca</taxon>
        <taxon>Gastropoda</taxon>
        <taxon>Heterobranchia</taxon>
        <taxon>Euthyneura</taxon>
        <taxon>Panpulmonata</taxon>
        <taxon>Sacoglossa</taxon>
        <taxon>Placobranchoidea</taxon>
        <taxon>Plakobranchidae</taxon>
        <taxon>Elysia</taxon>
    </lineage>
</organism>
<dbReference type="EMBL" id="JAWDGP010000269">
    <property type="protein sequence ID" value="KAK3802013.1"/>
    <property type="molecule type" value="Genomic_DNA"/>
</dbReference>
<evidence type="ECO:0000313" key="1">
    <source>
        <dbReference type="EMBL" id="KAK3802013.1"/>
    </source>
</evidence>
<proteinExistence type="predicted"/>
<protein>
    <submittedName>
        <fullName evidence="1">Uncharacterized protein</fullName>
    </submittedName>
</protein>
<name>A0AAE1B988_9GAST</name>
<reference evidence="1" key="1">
    <citation type="journal article" date="2023" name="G3 (Bethesda)">
        <title>A reference genome for the long-term kleptoplast-retaining sea slug Elysia crispata morphotype clarki.</title>
        <authorList>
            <person name="Eastman K.E."/>
            <person name="Pendleton A.L."/>
            <person name="Shaikh M.A."/>
            <person name="Suttiyut T."/>
            <person name="Ogas R."/>
            <person name="Tomko P."/>
            <person name="Gavelis G."/>
            <person name="Widhalm J.R."/>
            <person name="Wisecaver J.H."/>
        </authorList>
    </citation>
    <scope>NUCLEOTIDE SEQUENCE</scope>
    <source>
        <strain evidence="1">ECLA1</strain>
    </source>
</reference>
<keyword evidence="2" id="KW-1185">Reference proteome</keyword>